<protein>
    <recommendedName>
        <fullName evidence="2">DOMON domain-containing protein</fullName>
    </recommendedName>
</protein>
<dbReference type="PROSITE" id="PS50836">
    <property type="entry name" value="DOMON"/>
    <property type="match status" value="1"/>
</dbReference>
<reference evidence="3" key="1">
    <citation type="submission" date="2020-09" db="EMBL/GenBank/DDBJ databases">
        <authorList>
            <person name="Kikuchi T."/>
        </authorList>
    </citation>
    <scope>NUCLEOTIDE SEQUENCE</scope>
    <source>
        <strain evidence="3">SH1</strain>
    </source>
</reference>
<evidence type="ECO:0000259" key="2">
    <source>
        <dbReference type="PROSITE" id="PS50836"/>
    </source>
</evidence>
<accession>A0A811K6J8</accession>
<comment type="caution">
    <text evidence="3">The sequence shown here is derived from an EMBL/GenBank/DDBJ whole genome shotgun (WGS) entry which is preliminary data.</text>
</comment>
<feature type="signal peptide" evidence="1">
    <location>
        <begin position="1"/>
        <end position="18"/>
    </location>
</feature>
<dbReference type="EMBL" id="CAJFCW020000002">
    <property type="protein sequence ID" value="CAG9094029.1"/>
    <property type="molecule type" value="Genomic_DNA"/>
</dbReference>
<evidence type="ECO:0000256" key="1">
    <source>
        <dbReference type="SAM" id="SignalP"/>
    </source>
</evidence>
<organism evidence="3 4">
    <name type="scientific">Bursaphelenchus okinawaensis</name>
    <dbReference type="NCBI Taxonomy" id="465554"/>
    <lineage>
        <taxon>Eukaryota</taxon>
        <taxon>Metazoa</taxon>
        <taxon>Ecdysozoa</taxon>
        <taxon>Nematoda</taxon>
        <taxon>Chromadorea</taxon>
        <taxon>Rhabditida</taxon>
        <taxon>Tylenchina</taxon>
        <taxon>Tylenchomorpha</taxon>
        <taxon>Aphelenchoidea</taxon>
        <taxon>Aphelenchoididae</taxon>
        <taxon>Bursaphelenchus</taxon>
    </lineage>
</organism>
<dbReference type="InterPro" id="IPR042789">
    <property type="entry name" value="FRRS1L"/>
</dbReference>
<dbReference type="PANTHER" id="PTHR46902:SF1">
    <property type="entry name" value="DOMON DOMAIN-CONTAINING PROTEIN FRRS1L"/>
    <property type="match status" value="1"/>
</dbReference>
<feature type="domain" description="DOMON" evidence="2">
    <location>
        <begin position="45"/>
        <end position="175"/>
    </location>
</feature>
<proteinExistence type="predicted"/>
<keyword evidence="4" id="KW-1185">Reference proteome</keyword>
<sequence>MLPRGLAAFLLICSLTAAQDFFNTDSCGQSLGCWSFPTNCKPKTCHGIVRWKLEDDKLFIDLQAKDLDNSADVGRYISVGISEDAIMDNDTVIECVFKEDNQVNAFISYNDHHDNVQLFDASTNLLSIDSAARHDERMMCRVVLDYSKLNKVQEGERETVKDVRDGEWVLIFAQGAADLKTGEKYMHAYYPWSTQELVHFCQDCDQSVTVVEKTFPQRARRMRK</sequence>
<dbReference type="Proteomes" id="UP000614601">
    <property type="component" value="Unassembled WGS sequence"/>
</dbReference>
<dbReference type="OrthoDB" id="6372137at2759"/>
<evidence type="ECO:0000313" key="3">
    <source>
        <dbReference type="EMBL" id="CAD5211658.1"/>
    </source>
</evidence>
<keyword evidence="1" id="KW-0732">Signal</keyword>
<dbReference type="EMBL" id="CAJFDH010000002">
    <property type="protein sequence ID" value="CAD5211658.1"/>
    <property type="molecule type" value="Genomic_DNA"/>
</dbReference>
<dbReference type="Proteomes" id="UP000783686">
    <property type="component" value="Unassembled WGS sequence"/>
</dbReference>
<evidence type="ECO:0000313" key="4">
    <source>
        <dbReference type="Proteomes" id="UP000614601"/>
    </source>
</evidence>
<dbReference type="GO" id="GO:0099072">
    <property type="term" value="P:regulation of postsynaptic membrane neurotransmitter receptor levels"/>
    <property type="evidence" value="ECO:0007669"/>
    <property type="project" value="TreeGrafter"/>
</dbReference>
<dbReference type="AlphaFoldDB" id="A0A811K6J8"/>
<name>A0A811K6J8_9BILA</name>
<dbReference type="InterPro" id="IPR005018">
    <property type="entry name" value="DOMON_domain"/>
</dbReference>
<feature type="chain" id="PRO_5044131622" description="DOMON domain-containing protein" evidence="1">
    <location>
        <begin position="19"/>
        <end position="224"/>
    </location>
</feature>
<dbReference type="PANTHER" id="PTHR46902">
    <property type="entry name" value="DOMON DOMAIN-CONTAINING PROTEIN FRRS1L"/>
    <property type="match status" value="1"/>
</dbReference>
<gene>
    <name evidence="3" type="ORF">BOKJ2_LOCUS3804</name>
</gene>
<dbReference type="GO" id="GO:1900449">
    <property type="term" value="P:regulation of glutamate receptor signaling pathway"/>
    <property type="evidence" value="ECO:0007669"/>
    <property type="project" value="InterPro"/>
</dbReference>